<organism evidence="1 2">
    <name type="scientific">Citrus x changshan-huyou</name>
    <dbReference type="NCBI Taxonomy" id="2935761"/>
    <lineage>
        <taxon>Eukaryota</taxon>
        <taxon>Viridiplantae</taxon>
        <taxon>Streptophyta</taxon>
        <taxon>Embryophyta</taxon>
        <taxon>Tracheophyta</taxon>
        <taxon>Spermatophyta</taxon>
        <taxon>Magnoliopsida</taxon>
        <taxon>eudicotyledons</taxon>
        <taxon>Gunneridae</taxon>
        <taxon>Pentapetalae</taxon>
        <taxon>rosids</taxon>
        <taxon>malvids</taxon>
        <taxon>Sapindales</taxon>
        <taxon>Rutaceae</taxon>
        <taxon>Aurantioideae</taxon>
        <taxon>Citrus</taxon>
    </lineage>
</organism>
<gene>
    <name evidence="1" type="ORF">WN944_015899</name>
</gene>
<evidence type="ECO:0000313" key="1">
    <source>
        <dbReference type="EMBL" id="KAK9200701.1"/>
    </source>
</evidence>
<name>A0AAP0M8D2_9ROSI</name>
<proteinExistence type="predicted"/>
<keyword evidence="2" id="KW-1185">Reference proteome</keyword>
<dbReference type="EMBL" id="JBCGBO010000005">
    <property type="protein sequence ID" value="KAK9200701.1"/>
    <property type="molecule type" value="Genomic_DNA"/>
</dbReference>
<accession>A0AAP0M8D2</accession>
<sequence length="213" mass="24748">MFVEVLFWLLEFEDRLTMVDLESHLGMGSEALDVERKKFISWVNFVLRSLQCRTIEGLRICFDVVSDDIANWINFAIERRVKKLELDFTEVELDSTEFQFEPSSGFVRTVKDHPYVSLRDLSIREVELIGFMGLSTDTEFFTCLTENAEQLDKVIAYATLFATCCQEEPEISCMKSRLHASMQCPFSQAIRSDNNHVKERVLVYVVFLSLTLR</sequence>
<comment type="caution">
    <text evidence="1">The sequence shown here is derived from an EMBL/GenBank/DDBJ whole genome shotgun (WGS) entry which is preliminary data.</text>
</comment>
<protein>
    <recommendedName>
        <fullName evidence="3">FBD domain-containing protein</fullName>
    </recommendedName>
</protein>
<dbReference type="AlphaFoldDB" id="A0AAP0M8D2"/>
<reference evidence="1 2" key="1">
    <citation type="submission" date="2024-05" db="EMBL/GenBank/DDBJ databases">
        <title>Haplotype-resolved chromosome-level genome assembly of Huyou (Citrus changshanensis).</title>
        <authorList>
            <person name="Miao C."/>
            <person name="Chen W."/>
            <person name="Wu Y."/>
            <person name="Wang L."/>
            <person name="Zhao S."/>
            <person name="Grierson D."/>
            <person name="Xu C."/>
            <person name="Chen K."/>
        </authorList>
    </citation>
    <scope>NUCLEOTIDE SEQUENCE [LARGE SCALE GENOMIC DNA]</scope>
    <source>
        <strain evidence="1">01-14</strain>
        <tissue evidence="1">Leaf</tissue>
    </source>
</reference>
<evidence type="ECO:0008006" key="3">
    <source>
        <dbReference type="Google" id="ProtNLM"/>
    </source>
</evidence>
<evidence type="ECO:0000313" key="2">
    <source>
        <dbReference type="Proteomes" id="UP001428341"/>
    </source>
</evidence>
<dbReference type="Proteomes" id="UP001428341">
    <property type="component" value="Unassembled WGS sequence"/>
</dbReference>